<dbReference type="Gene3D" id="3.10.50.40">
    <property type="match status" value="1"/>
</dbReference>
<dbReference type="InterPro" id="IPR027304">
    <property type="entry name" value="Trigger_fact/SurA_dom_sf"/>
</dbReference>
<evidence type="ECO:0000259" key="3">
    <source>
        <dbReference type="PROSITE" id="PS50198"/>
    </source>
</evidence>
<dbReference type="SUPFAM" id="SSF54534">
    <property type="entry name" value="FKBP-like"/>
    <property type="match status" value="1"/>
</dbReference>
<dbReference type="Pfam" id="PF00639">
    <property type="entry name" value="Rotamase"/>
    <property type="match status" value="1"/>
</dbReference>
<keyword evidence="2" id="KW-0697">Rotamase</keyword>
<organism evidence="4 5">
    <name type="scientific">Blattabacterium cuenoti BPAY</name>
    <dbReference type="NCBI Taxonomy" id="1457031"/>
    <lineage>
        <taxon>Bacteria</taxon>
        <taxon>Pseudomonadati</taxon>
        <taxon>Bacteroidota</taxon>
        <taxon>Flavobacteriia</taxon>
        <taxon>Flavobacteriales</taxon>
        <taxon>Blattabacteriaceae</taxon>
        <taxon>Blattabacterium</taxon>
    </lineage>
</organism>
<keyword evidence="2 4" id="KW-0413">Isomerase</keyword>
<sequence>MNICIYMDNLNRKFFFIILFLFCVFHNCFSYSSGLEKLSGISVVIGNDIILDSEIRNRNEKKSFCDTDFLNNLLIQKLMLYYAKKDKSIKISDQELELRIQEFLLEMKKKYINQEEFLMQFQNKEFLKKLTEEIKDQKYIEKFYDKITDDVEVSPKEVINFMTQKQNKIPSIPKKICISYIVFYPKLSKIRKKKIIDFLNQIKKEIHSDTDFSTKAILFSEDNSSALKGGLVQGMKIHNLSQKFVDLVLSLKEGEISKPFETDLGFHIIKLEEKRKDEIDIRHILVKPKFSKKELYKTKLFSEFFRKRMIHQKINLDKVQSLLNQNKVVDVIIQDSIWMEEPQLSKNTKKKAFFFLKKGEITNPNKEIINGKEAFVIIKLLDEIPSKPLSFEENYNFLKNFVKNIKKKEKIKNWAKEILKNTYYVKINC</sequence>
<dbReference type="PANTHER" id="PTHR47637:SF1">
    <property type="entry name" value="CHAPERONE SURA"/>
    <property type="match status" value="1"/>
</dbReference>
<evidence type="ECO:0000256" key="2">
    <source>
        <dbReference type="PROSITE-ProRule" id="PRU00278"/>
    </source>
</evidence>
<name>A0ABN5V3D9_9FLAO</name>
<protein>
    <submittedName>
        <fullName evidence="4">Peptidyl-prolyl cis-trans isomerase</fullName>
    </submittedName>
</protein>
<dbReference type="InterPro" id="IPR000297">
    <property type="entry name" value="PPIase_PpiC"/>
</dbReference>
<dbReference type="PROSITE" id="PS50198">
    <property type="entry name" value="PPIC_PPIASE_2"/>
    <property type="match status" value="1"/>
</dbReference>
<dbReference type="Proteomes" id="UP000217805">
    <property type="component" value="Chromosome"/>
</dbReference>
<feature type="domain" description="PpiC" evidence="3">
    <location>
        <begin position="173"/>
        <end position="273"/>
    </location>
</feature>
<keyword evidence="1" id="KW-0732">Signal</keyword>
<evidence type="ECO:0000313" key="5">
    <source>
        <dbReference type="Proteomes" id="UP000217805"/>
    </source>
</evidence>
<dbReference type="PANTHER" id="PTHR47637">
    <property type="entry name" value="CHAPERONE SURA"/>
    <property type="match status" value="1"/>
</dbReference>
<accession>A0ABN5V3D9</accession>
<dbReference type="InterPro" id="IPR046357">
    <property type="entry name" value="PPIase_dom_sf"/>
</dbReference>
<proteinExistence type="predicted"/>
<reference evidence="4 5" key="1">
    <citation type="journal article" date="2015" name="Microbes Environ.">
        <title>An Efficient Strategy Developed for Next-Generation Sequencing of Endosymbiont Genomes Performed Using Crude DNA Isolated from Host Tissues: A Case Study of Blattabacterium cuenoti Inhabiting the Fat Bodies of Cockroaches.</title>
        <authorList>
            <person name="Kinjo Y."/>
            <person name="Saitoh S."/>
            <person name="Tokuda G."/>
        </authorList>
    </citation>
    <scope>NUCLEOTIDE SEQUENCE [LARGE SCALE GENOMIC DNA]</scope>
    <source>
        <strain evidence="4 5">BPAY</strain>
    </source>
</reference>
<dbReference type="SUPFAM" id="SSF109998">
    <property type="entry name" value="Triger factor/SurA peptide-binding domain-like"/>
    <property type="match status" value="1"/>
</dbReference>
<evidence type="ECO:0000313" key="4">
    <source>
        <dbReference type="EMBL" id="BAR91785.1"/>
    </source>
</evidence>
<dbReference type="EMBL" id="AP014609">
    <property type="protein sequence ID" value="BAR91785.1"/>
    <property type="molecule type" value="Genomic_DNA"/>
</dbReference>
<dbReference type="InterPro" id="IPR050280">
    <property type="entry name" value="OMP_Chaperone_SurA"/>
</dbReference>
<dbReference type="GO" id="GO:0016853">
    <property type="term" value="F:isomerase activity"/>
    <property type="evidence" value="ECO:0007669"/>
    <property type="project" value="UniProtKB-KW"/>
</dbReference>
<evidence type="ECO:0000256" key="1">
    <source>
        <dbReference type="ARBA" id="ARBA00022729"/>
    </source>
</evidence>
<gene>
    <name evidence="4" type="primary">ppiC</name>
    <name evidence="4" type="ORF">BPAY_021</name>
</gene>
<keyword evidence="5" id="KW-1185">Reference proteome</keyword>